<dbReference type="SMART" id="SM00382">
    <property type="entry name" value="AAA"/>
    <property type="match status" value="1"/>
</dbReference>
<reference evidence="6 7" key="2">
    <citation type="submission" date="2024-03" db="EMBL/GenBank/DDBJ databases">
        <title>The Genome Sequence of Enterococcus sp. DIV0727d.</title>
        <authorList>
            <consortium name="The Broad Institute Genomics Platform"/>
            <consortium name="The Broad Institute Microbial Omics Core"/>
            <consortium name="The Broad Institute Genomic Center for Infectious Diseases"/>
            <person name="Earl A."/>
            <person name="Manson A."/>
            <person name="Gilmore M."/>
            <person name="Schwartman J."/>
            <person name="Shea T."/>
            <person name="Abouelleil A."/>
            <person name="Cao P."/>
            <person name="Chapman S."/>
            <person name="Cusick C."/>
            <person name="Young S."/>
            <person name="Neafsey D."/>
            <person name="Nusbaum C."/>
            <person name="Birren B."/>
        </authorList>
    </citation>
    <scope>NUCLEOTIDE SEQUENCE [LARGE SCALE GENOMIC DNA]</scope>
    <source>
        <strain evidence="6 7">12C11_DIV0727</strain>
    </source>
</reference>
<accession>A0ABZ2T0Y7</accession>
<evidence type="ECO:0000256" key="4">
    <source>
        <dbReference type="ARBA" id="ARBA00022856"/>
    </source>
</evidence>
<dbReference type="InterPro" id="IPR003593">
    <property type="entry name" value="AAA+_ATPase"/>
</dbReference>
<dbReference type="InterPro" id="IPR003439">
    <property type="entry name" value="ABC_transporter-like_ATP-bd"/>
</dbReference>
<dbReference type="InterPro" id="IPR050319">
    <property type="entry name" value="ABC_transp_ATP-bind"/>
</dbReference>
<evidence type="ECO:0000256" key="3">
    <source>
        <dbReference type="ARBA" id="ARBA00022840"/>
    </source>
</evidence>
<dbReference type="InterPro" id="IPR027417">
    <property type="entry name" value="P-loop_NTPase"/>
</dbReference>
<organism evidence="6 7">
    <name type="scientific">Candidatus Enterococcus lemimoniae</name>
    <dbReference type="NCBI Taxonomy" id="1834167"/>
    <lineage>
        <taxon>Bacteria</taxon>
        <taxon>Bacillati</taxon>
        <taxon>Bacillota</taxon>
        <taxon>Bacilli</taxon>
        <taxon>Lactobacillales</taxon>
        <taxon>Enterococcaceae</taxon>
        <taxon>Enterococcus</taxon>
    </lineage>
</organism>
<evidence type="ECO:0000313" key="7">
    <source>
        <dbReference type="Proteomes" id="UP000195080"/>
    </source>
</evidence>
<name>A0ABZ2T0Y7_9ENTE</name>
<dbReference type="PANTHER" id="PTHR43776:SF8">
    <property type="entry name" value="ABC TRANSPORTER, ATP-BINDING PROTEIN"/>
    <property type="match status" value="1"/>
</dbReference>
<evidence type="ECO:0000259" key="5">
    <source>
        <dbReference type="PROSITE" id="PS50893"/>
    </source>
</evidence>
<keyword evidence="4" id="KW-0571">Peptide transport</keyword>
<evidence type="ECO:0000313" key="6">
    <source>
        <dbReference type="EMBL" id="WYJ85058.1"/>
    </source>
</evidence>
<dbReference type="PANTHER" id="PTHR43776">
    <property type="entry name" value="TRANSPORT ATP-BINDING PROTEIN"/>
    <property type="match status" value="1"/>
</dbReference>
<keyword evidence="3 6" id="KW-0067">ATP-binding</keyword>
<keyword evidence="4" id="KW-0653">Protein transport</keyword>
<evidence type="ECO:0000256" key="2">
    <source>
        <dbReference type="ARBA" id="ARBA00022741"/>
    </source>
</evidence>
<feature type="domain" description="ABC transporter" evidence="5">
    <location>
        <begin position="8"/>
        <end position="216"/>
    </location>
</feature>
<dbReference type="SUPFAM" id="SSF52540">
    <property type="entry name" value="P-loop containing nucleoside triphosphate hydrolases"/>
    <property type="match status" value="1"/>
</dbReference>
<keyword evidence="1" id="KW-0813">Transport</keyword>
<gene>
    <name evidence="6" type="ORF">A5866_000116</name>
</gene>
<reference evidence="7" key="1">
    <citation type="submission" date="2017-05" db="EMBL/GenBank/DDBJ databases">
        <title>The Genome Sequence of EEnterococcus faecalis 9F2_4866.</title>
        <authorList>
            <consortium name="The Broad Institute Genomics Platform"/>
            <consortium name="The Broad Institute Genomic Center for Infectious Diseases"/>
            <person name="Earl A."/>
            <person name="Manson A."/>
            <person name="Schwartman J."/>
            <person name="Gilmore M."/>
            <person name="Abouelleil A."/>
            <person name="Cao P."/>
            <person name="Chapman S."/>
            <person name="Cusick C."/>
            <person name="Shea T."/>
            <person name="Young S."/>
            <person name="Neafsey D."/>
            <person name="Nusbaum C."/>
            <person name="Birren B."/>
        </authorList>
    </citation>
    <scope>NUCLEOTIDE SEQUENCE [LARGE SCALE GENOMIC DNA]</scope>
    <source>
        <strain evidence="7">12C11_DIV0727</strain>
    </source>
</reference>
<dbReference type="Pfam" id="PF00005">
    <property type="entry name" value="ABC_tran"/>
    <property type="match status" value="1"/>
</dbReference>
<keyword evidence="2" id="KW-0547">Nucleotide-binding</keyword>
<sequence>MNKNSSLLKIDKLSKTYKEQVIFQNLDLVINQGEWVGVIGKNGSGKSTLTKIILGLETYSEGEIYLNGQKQEQYELRQWMQNIQLVAQYTRNALDPTKKIEKILQEPLRKFRLVDKSNENLRIKQVLDDCHLPKSLLTKRPRELSGGQYQRVCIALSLLVKPKLLICDEATASLDKINELRIIHLLKKQQEMSVLFISHNKKLVNECCDNTFLLEH</sequence>
<evidence type="ECO:0000256" key="1">
    <source>
        <dbReference type="ARBA" id="ARBA00022448"/>
    </source>
</evidence>
<dbReference type="RefSeq" id="WP_086444673.1">
    <property type="nucleotide sequence ID" value="NZ_CP147248.1"/>
</dbReference>
<dbReference type="EMBL" id="CP147248">
    <property type="protein sequence ID" value="WYJ85058.1"/>
    <property type="molecule type" value="Genomic_DNA"/>
</dbReference>
<dbReference type="Gene3D" id="3.40.50.300">
    <property type="entry name" value="P-loop containing nucleotide triphosphate hydrolases"/>
    <property type="match status" value="1"/>
</dbReference>
<dbReference type="PROSITE" id="PS50893">
    <property type="entry name" value="ABC_TRANSPORTER_2"/>
    <property type="match status" value="1"/>
</dbReference>
<proteinExistence type="predicted"/>
<keyword evidence="7" id="KW-1185">Reference proteome</keyword>
<protein>
    <submittedName>
        <fullName evidence="6">Nickel transport system ATP-binding protein</fullName>
    </submittedName>
</protein>
<dbReference type="GO" id="GO:0005524">
    <property type="term" value="F:ATP binding"/>
    <property type="evidence" value="ECO:0007669"/>
    <property type="project" value="UniProtKB-KW"/>
</dbReference>
<dbReference type="Proteomes" id="UP000195080">
    <property type="component" value="Chromosome"/>
</dbReference>